<dbReference type="SUPFAM" id="SSF48403">
    <property type="entry name" value="Ankyrin repeat"/>
    <property type="match status" value="1"/>
</dbReference>
<protein>
    <submittedName>
        <fullName evidence="1">Ankyrin repeat domain containing protein</fullName>
    </submittedName>
</protein>
<dbReference type="Pfam" id="PF13637">
    <property type="entry name" value="Ank_4"/>
    <property type="match status" value="1"/>
</dbReference>
<organism evidence="1 2">
    <name type="scientific">Pandoravirus salinus</name>
    <dbReference type="NCBI Taxonomy" id="1349410"/>
    <lineage>
        <taxon>Viruses</taxon>
        <taxon>Pandoravirus</taxon>
    </lineage>
</organism>
<keyword evidence="2" id="KW-1185">Reference proteome</keyword>
<dbReference type="KEGG" id="vg:16607027"/>
<dbReference type="PANTHER" id="PTHR46586">
    <property type="entry name" value="ANKYRIN REPEAT-CONTAINING PROTEIN"/>
    <property type="match status" value="1"/>
</dbReference>
<accession>S4W4G9</accession>
<dbReference type="EMBL" id="KC977571">
    <property type="protein sequence ID" value="AGO85240.1"/>
    <property type="molecule type" value="Genomic_DNA"/>
</dbReference>
<dbReference type="InterPro" id="IPR052050">
    <property type="entry name" value="SecEffector_AnkRepeat"/>
</dbReference>
<dbReference type="Gene3D" id="1.25.40.20">
    <property type="entry name" value="Ankyrin repeat-containing domain"/>
    <property type="match status" value="2"/>
</dbReference>
<dbReference type="GeneID" id="16607027"/>
<dbReference type="InterPro" id="IPR036770">
    <property type="entry name" value="Ankyrin_rpt-contain_sf"/>
</dbReference>
<proteinExistence type="predicted"/>
<gene>
    <name evidence="1" type="ORF">psal_cds_1043</name>
</gene>
<evidence type="ECO:0000313" key="1">
    <source>
        <dbReference type="EMBL" id="AGO85240.1"/>
    </source>
</evidence>
<evidence type="ECO:0000313" key="2">
    <source>
        <dbReference type="Proteomes" id="UP000204584"/>
    </source>
</evidence>
<sequence length="398" mass="43595">MWCRAAAQSQVVVVAVMRKFESHNLSAADDGAVGIGNMPTEILCAVIDRLDDVSFCAVRATHRMFRVHTTDEIHRGRQVPRWLCADRIDLCRRGNAAAVRALCDQGAPFAMCHLAQAAASGHLDVVLVLHLQRLCIHNGLFVDVKPCGLADVQNSMQEYFVTADGTIVDRFGNPIVRTAPWWWSSSCASPPPTDAMDGAAAAGHLAIVQFLHADRTEGCTTRAMDGAATGGHLDVIKFLHANRNEGCTARAIFMAARHGHFDAVVFLHEIMGMRLAHPSLAEAIVHGHRDIVAYFYRRGIRDCRPGDMDKAARNGHLAVVRFLDKKATCGCTIQAMTLAALSGHLDVVVYLHKNRAEGCTTKALASRNPQVVAFLRQHYEVVDGTMVRAKDPRRRPTL</sequence>
<reference evidence="1 2" key="1">
    <citation type="journal article" date="2013" name="Science">
        <title>Pandoraviruses: amoeba viruses with genomes up to 2.5 Mb reaching that of parasitic eukaryotes.</title>
        <authorList>
            <person name="Philippe N."/>
            <person name="Legendre M."/>
            <person name="Doutre G."/>
            <person name="Coute Y."/>
            <person name="Poirot O."/>
            <person name="Lescot M."/>
            <person name="Arslan D."/>
            <person name="Seltzer V."/>
            <person name="Bertaux L."/>
            <person name="Bruley C."/>
            <person name="Garin J."/>
            <person name="Claverie J.M."/>
            <person name="Abergel C."/>
        </authorList>
    </citation>
    <scope>NUCLEOTIDE SEQUENCE [LARGE SCALE GENOMIC DNA]</scope>
</reference>
<dbReference type="InterPro" id="IPR002110">
    <property type="entry name" value="Ankyrin_rpt"/>
</dbReference>
<dbReference type="RefSeq" id="YP_008438314.1">
    <property type="nucleotide sequence ID" value="NC_022098.1"/>
</dbReference>
<dbReference type="Proteomes" id="UP000204584">
    <property type="component" value="Segment"/>
</dbReference>
<dbReference type="PANTHER" id="PTHR46586:SF3">
    <property type="entry name" value="ANKYRIN REPEAT-CONTAINING PROTEIN"/>
    <property type="match status" value="1"/>
</dbReference>
<name>S4W4G9_9VIRU</name>